<evidence type="ECO:0000313" key="3">
    <source>
        <dbReference type="Proteomes" id="UP000515703"/>
    </source>
</evidence>
<protein>
    <submittedName>
        <fullName evidence="2">Uncharacterized protein</fullName>
    </submittedName>
</protein>
<dbReference type="KEGG" id="acht:bsdcttw_34270"/>
<reference evidence="2 3" key="2">
    <citation type="submission" date="2020-08" db="EMBL/GenBank/DDBJ databases">
        <authorList>
            <person name="Ueki A."/>
            <person name="Tonouchi A."/>
        </authorList>
    </citation>
    <scope>NUCLEOTIDE SEQUENCE [LARGE SCALE GENOMIC DNA]</scope>
    <source>
        <strain evidence="2 3">CTTW</strain>
    </source>
</reference>
<evidence type="ECO:0000313" key="2">
    <source>
        <dbReference type="EMBL" id="BCK00387.1"/>
    </source>
</evidence>
<dbReference type="RefSeq" id="WP_185259956.1">
    <property type="nucleotide sequence ID" value="NZ_AP023368.1"/>
</dbReference>
<proteinExistence type="predicted"/>
<keyword evidence="3" id="KW-1185">Reference proteome</keyword>
<feature type="compositionally biased region" description="Polar residues" evidence="1">
    <location>
        <begin position="1"/>
        <end position="33"/>
    </location>
</feature>
<name>A0A7I8DVM3_9FIRM</name>
<feature type="compositionally biased region" description="Basic and acidic residues" evidence="1">
    <location>
        <begin position="34"/>
        <end position="43"/>
    </location>
</feature>
<reference evidence="2 3" key="1">
    <citation type="submission" date="2020-08" db="EMBL/GenBank/DDBJ databases">
        <title>Draft genome sequencing of an Anaerocolumna strain isolated from anoxic soil subjected to BSD treatment.</title>
        <authorList>
            <person name="Uek A."/>
            <person name="Tonouchi A."/>
        </authorList>
    </citation>
    <scope>NUCLEOTIDE SEQUENCE [LARGE SCALE GENOMIC DNA]</scope>
    <source>
        <strain evidence="2 3">CTTW</strain>
    </source>
</reference>
<feature type="region of interest" description="Disordered" evidence="1">
    <location>
        <begin position="1"/>
        <end position="43"/>
    </location>
</feature>
<organism evidence="2 3">
    <name type="scientific">Anaerocolumna chitinilytica</name>
    <dbReference type="NCBI Taxonomy" id="1727145"/>
    <lineage>
        <taxon>Bacteria</taxon>
        <taxon>Bacillati</taxon>
        <taxon>Bacillota</taxon>
        <taxon>Clostridia</taxon>
        <taxon>Lachnospirales</taxon>
        <taxon>Lachnospiraceae</taxon>
        <taxon>Anaerocolumna</taxon>
    </lineage>
</organism>
<dbReference type="Proteomes" id="UP000515703">
    <property type="component" value="Chromosome"/>
</dbReference>
<gene>
    <name evidence="2" type="ORF">bsdcttw_34270</name>
</gene>
<dbReference type="EMBL" id="AP023368">
    <property type="protein sequence ID" value="BCK00387.1"/>
    <property type="molecule type" value="Genomic_DNA"/>
</dbReference>
<accession>A0A7I8DVM3</accession>
<dbReference type="AlphaFoldDB" id="A0A7I8DVM3"/>
<sequence length="77" mass="9111">MPNYYYTNRGNDNKRVSNMNENNRNTDYSNGNQKNERVEKSSKDLIIDGNTVYEIDSDCFERAKQNRLNSRGDRGRR</sequence>
<evidence type="ECO:0000256" key="1">
    <source>
        <dbReference type="SAM" id="MobiDB-lite"/>
    </source>
</evidence>